<dbReference type="Proteomes" id="UP000257016">
    <property type="component" value="Unassembled WGS sequence"/>
</dbReference>
<sequence>MTPASESRPGMPAIMPDAAAWPLPSVPCHWRDHSSQVAGSNGPGVNLGGWDLPSCVEAAAPLPVAMISFVSLPSLFEPAPGIALAGTMHGEMLSEWIRLQPFPSGRVSRHICPGTGLEPRLAQAAAKAWIHSDSGSLLSGGRGALVASAMRYACRKNLGIVSDSETFEAIVALQRARCQCGNPPRRRALPDLPDGNAAHAPAEAIEHSREG</sequence>
<reference evidence="2" key="1">
    <citation type="submission" date="2018-01" db="EMBL/GenBank/DDBJ databases">
        <authorList>
            <person name="Clerissi C."/>
        </authorList>
    </citation>
    <scope>NUCLEOTIDE SEQUENCE</scope>
    <source>
        <strain evidence="2">Cupriavidus taiwanensis LMG 19430</strain>
    </source>
</reference>
<gene>
    <name evidence="2" type="ORF">CBM2586_A11589</name>
</gene>
<accession>A0A375BEI0</accession>
<dbReference type="EMBL" id="OFSN01000001">
    <property type="protein sequence ID" value="SOY42036.1"/>
    <property type="molecule type" value="Genomic_DNA"/>
</dbReference>
<dbReference type="AlphaFoldDB" id="A0A375BEI0"/>
<protein>
    <submittedName>
        <fullName evidence="2">Uncharacterized protein</fullName>
    </submittedName>
</protein>
<evidence type="ECO:0000313" key="2">
    <source>
        <dbReference type="EMBL" id="SOY42036.1"/>
    </source>
</evidence>
<name>A0A375BEI0_9BURK</name>
<feature type="region of interest" description="Disordered" evidence="1">
    <location>
        <begin position="183"/>
        <end position="211"/>
    </location>
</feature>
<proteinExistence type="predicted"/>
<comment type="caution">
    <text evidence="2">The sequence shown here is derived from an EMBL/GenBank/DDBJ whole genome shotgun (WGS) entry which is preliminary data.</text>
</comment>
<organism evidence="2">
    <name type="scientific">Cupriavidus taiwanensis</name>
    <dbReference type="NCBI Taxonomy" id="164546"/>
    <lineage>
        <taxon>Bacteria</taxon>
        <taxon>Pseudomonadati</taxon>
        <taxon>Pseudomonadota</taxon>
        <taxon>Betaproteobacteria</taxon>
        <taxon>Burkholderiales</taxon>
        <taxon>Burkholderiaceae</taxon>
        <taxon>Cupriavidus</taxon>
    </lineage>
</organism>
<evidence type="ECO:0000256" key="1">
    <source>
        <dbReference type="SAM" id="MobiDB-lite"/>
    </source>
</evidence>